<feature type="compositionally biased region" description="Polar residues" evidence="1">
    <location>
        <begin position="702"/>
        <end position="716"/>
    </location>
</feature>
<feature type="region of interest" description="Disordered" evidence="1">
    <location>
        <begin position="477"/>
        <end position="501"/>
    </location>
</feature>
<protein>
    <submittedName>
        <fullName evidence="2">Uncharacterized protein</fullName>
    </submittedName>
</protein>
<keyword evidence="3" id="KW-1185">Reference proteome</keyword>
<feature type="region of interest" description="Disordered" evidence="1">
    <location>
        <begin position="92"/>
        <end position="112"/>
    </location>
</feature>
<sequence length="873" mass="92611">MGEQTHEHSNSNNSNNGSQGHLPTATSPSSETTHAAAVGAETAGVTSTDHPRAGLSALRTVSSETLEAVRTHPDDRIWDHIIVGGTPICTPAGFNTPDQNNSGPTTAGHPTQCRTDRRAVVPTKIEDPSRLPRMVFSIRMQYFQQKESPQRRAEQSYYPPSSNAFRRLLASTSSMLDRLAQGSKNGVSNIILSKGLQLQPILLHQSDHIVHNGRVGPKAEDGEVEGTFTLEISASRTSLDIPTPIEVHIDVITQPMPKNTFGNTEAIRNGEAVLIDGLVMARSMAQRAGWTCQEEDESEMIEWVRDQMDIQWLSETTTDPDVLMSVCSTIDCIKKFKRARTFSNGSIRVRTPNLSPYASRTHSYHGKQKEDLGLGIRLDTTLSRLHEVSANLKEHKATQSDEAGDLLHANDANGENDKGLSPRQVEENGASKVSIVAAESGAAKRPLKTSFGGFSSLNESRSQTLALAEMTEDHLGLALSAPSPPVGSSSSTSSKDSTVQEKSLGVFSDGVTTSELLGTVETAKPSPPPGRSLSRFSIKSYQLERSNHGLGNEWALGNVDLPLGSSAPSKGDFFSSPPLSIERRSSGGISPLSPSPATFQTTDFLQDLNGRASPNVNGLGVHTGSGAAALEEPAKRSSQGSNTIDNGSRRSFGVFGPRSNSGISKPGDLGRSVSSGDNKGRKSPTQLLEEPVELVPDFLGSTFGSPKTSTPATFSDTIPDFLGASFGSPKSPPSSTFSSSAVPDFLGGSFGSPPKRGSFVKLSDTDQSLERSHSSPSFVGSAKVVHFADIDATDKLQRSESEPATHSLGGNNGSGSGFGISDEASRRSSGSSEGDGESGLPRRPSLSKSKAHTRRSWGQGIGGHDIQGIQGLE</sequence>
<feature type="region of interest" description="Disordered" evidence="1">
    <location>
        <begin position="629"/>
        <end position="778"/>
    </location>
</feature>
<feature type="compositionally biased region" description="Polar residues" evidence="1">
    <location>
        <begin position="96"/>
        <end position="112"/>
    </location>
</feature>
<feature type="compositionally biased region" description="Low complexity" evidence="1">
    <location>
        <begin position="486"/>
        <end position="497"/>
    </location>
</feature>
<gene>
    <name evidence="2" type="ORF">KI688_003491</name>
</gene>
<evidence type="ECO:0000313" key="2">
    <source>
        <dbReference type="EMBL" id="KAG9064303.1"/>
    </source>
</evidence>
<proteinExistence type="predicted"/>
<feature type="region of interest" description="Disordered" evidence="1">
    <location>
        <begin position="1"/>
        <end position="51"/>
    </location>
</feature>
<reference evidence="2" key="1">
    <citation type="submission" date="2021-06" db="EMBL/GenBank/DDBJ databases">
        <title>Genome Sequence of Mortierella hyaline Strain SCG-10, a Cold-Adapted, Nitrate-Reducing Fungus Isolated from Soil in Minnesota, USA.</title>
        <authorList>
            <person name="Aldossari N."/>
        </authorList>
    </citation>
    <scope>NUCLEOTIDE SEQUENCE</scope>
    <source>
        <strain evidence="2">SCG-10</strain>
    </source>
</reference>
<feature type="compositionally biased region" description="Basic and acidic residues" evidence="1">
    <location>
        <begin position="415"/>
        <end position="426"/>
    </location>
</feature>
<comment type="caution">
    <text evidence="2">The sequence shown here is derived from an EMBL/GenBank/DDBJ whole genome shotgun (WGS) entry which is preliminary data.</text>
</comment>
<feature type="compositionally biased region" description="Low complexity" evidence="1">
    <location>
        <begin position="31"/>
        <end position="48"/>
    </location>
</feature>
<feature type="compositionally biased region" description="Low complexity" evidence="1">
    <location>
        <begin position="819"/>
        <end position="832"/>
    </location>
</feature>
<dbReference type="EMBL" id="JAHRHY010000014">
    <property type="protein sequence ID" value="KAG9064303.1"/>
    <property type="molecule type" value="Genomic_DNA"/>
</dbReference>
<feature type="region of interest" description="Disordered" evidence="1">
    <location>
        <begin position="574"/>
        <end position="600"/>
    </location>
</feature>
<accession>A0A9P7XQC7</accession>
<feature type="region of interest" description="Disordered" evidence="1">
    <location>
        <begin position="794"/>
        <end position="873"/>
    </location>
</feature>
<feature type="compositionally biased region" description="Polar residues" evidence="1">
    <location>
        <begin position="636"/>
        <end position="646"/>
    </location>
</feature>
<feature type="compositionally biased region" description="Polar residues" evidence="1">
    <location>
        <begin position="17"/>
        <end position="30"/>
    </location>
</feature>
<dbReference type="Proteomes" id="UP000707451">
    <property type="component" value="Unassembled WGS sequence"/>
</dbReference>
<name>A0A9P7XQC7_9FUNG</name>
<evidence type="ECO:0000256" key="1">
    <source>
        <dbReference type="SAM" id="MobiDB-lite"/>
    </source>
</evidence>
<feature type="compositionally biased region" description="Basic and acidic residues" evidence="1">
    <location>
        <begin position="794"/>
        <end position="803"/>
    </location>
</feature>
<feature type="region of interest" description="Disordered" evidence="1">
    <location>
        <begin position="407"/>
        <end position="431"/>
    </location>
</feature>
<feature type="compositionally biased region" description="Low complexity" evidence="1">
    <location>
        <begin position="725"/>
        <end position="740"/>
    </location>
</feature>
<organism evidence="2 3">
    <name type="scientific">Linnemannia hyalina</name>
    <dbReference type="NCBI Taxonomy" id="64524"/>
    <lineage>
        <taxon>Eukaryota</taxon>
        <taxon>Fungi</taxon>
        <taxon>Fungi incertae sedis</taxon>
        <taxon>Mucoromycota</taxon>
        <taxon>Mortierellomycotina</taxon>
        <taxon>Mortierellomycetes</taxon>
        <taxon>Mortierellales</taxon>
        <taxon>Mortierellaceae</taxon>
        <taxon>Linnemannia</taxon>
    </lineage>
</organism>
<evidence type="ECO:0000313" key="3">
    <source>
        <dbReference type="Proteomes" id="UP000707451"/>
    </source>
</evidence>
<dbReference type="AlphaFoldDB" id="A0A9P7XQC7"/>
<feature type="compositionally biased region" description="Low complexity" evidence="1">
    <location>
        <begin position="586"/>
        <end position="596"/>
    </location>
</feature>
<dbReference type="OrthoDB" id="2402470at2759"/>